<protein>
    <submittedName>
        <fullName evidence="1">Uncharacterized protein</fullName>
    </submittedName>
</protein>
<keyword evidence="2" id="KW-1185">Reference proteome</keyword>
<name>A0A285GSC7_9ACTN</name>
<evidence type="ECO:0000313" key="2">
    <source>
        <dbReference type="Proteomes" id="UP000219612"/>
    </source>
</evidence>
<dbReference type="RefSeq" id="WP_179855094.1">
    <property type="nucleotide sequence ID" value="NZ_OBDY01000002.1"/>
</dbReference>
<dbReference type="AlphaFoldDB" id="A0A285GSC7"/>
<sequence length="49" mass="5718">MNDLLAVLIAKSLRGAGRVYWLLWQQRHWPANASANDEPRNPVRRNFSQ</sequence>
<gene>
    <name evidence="1" type="ORF">SAMN05421748_102474</name>
</gene>
<reference evidence="1 2" key="1">
    <citation type="submission" date="2017-09" db="EMBL/GenBank/DDBJ databases">
        <authorList>
            <person name="Ehlers B."/>
            <person name="Leendertz F.H."/>
        </authorList>
    </citation>
    <scope>NUCLEOTIDE SEQUENCE [LARGE SCALE GENOMIC DNA]</scope>
    <source>
        <strain evidence="1 2">CGMCC 4.6857</strain>
    </source>
</reference>
<dbReference type="Proteomes" id="UP000219612">
    <property type="component" value="Unassembled WGS sequence"/>
</dbReference>
<dbReference type="EMBL" id="OBDY01000002">
    <property type="protein sequence ID" value="SNY26183.1"/>
    <property type="molecule type" value="Genomic_DNA"/>
</dbReference>
<evidence type="ECO:0000313" key="1">
    <source>
        <dbReference type="EMBL" id="SNY26183.1"/>
    </source>
</evidence>
<organism evidence="1 2">
    <name type="scientific">Paractinoplanes atraurantiacus</name>
    <dbReference type="NCBI Taxonomy" id="1036182"/>
    <lineage>
        <taxon>Bacteria</taxon>
        <taxon>Bacillati</taxon>
        <taxon>Actinomycetota</taxon>
        <taxon>Actinomycetes</taxon>
        <taxon>Micromonosporales</taxon>
        <taxon>Micromonosporaceae</taxon>
        <taxon>Paractinoplanes</taxon>
    </lineage>
</organism>
<proteinExistence type="predicted"/>
<accession>A0A285GSC7</accession>